<evidence type="ECO:0000313" key="2">
    <source>
        <dbReference type="Proteomes" id="UP001158087"/>
    </source>
</evidence>
<accession>A0AA42KVQ7</accession>
<gene>
    <name evidence="1" type="ORF">N7376_23085</name>
</gene>
<organism evidence="1 2">
    <name type="scientific">Brucella intermedia GD04153</name>
    <dbReference type="NCBI Taxonomy" id="2975438"/>
    <lineage>
        <taxon>Bacteria</taxon>
        <taxon>Pseudomonadati</taxon>
        <taxon>Pseudomonadota</taxon>
        <taxon>Alphaproteobacteria</taxon>
        <taxon>Hyphomicrobiales</taxon>
        <taxon>Brucellaceae</taxon>
        <taxon>Brucella/Ochrobactrum group</taxon>
        <taxon>Brucella</taxon>
    </lineage>
</organism>
<proteinExistence type="predicted"/>
<dbReference type="EMBL" id="JAODYY010000018">
    <property type="protein sequence ID" value="MDH0126862.1"/>
    <property type="molecule type" value="Genomic_DNA"/>
</dbReference>
<protein>
    <submittedName>
        <fullName evidence="1">DUF2437 domain-containing protein</fullName>
    </submittedName>
</protein>
<dbReference type="Proteomes" id="UP001158087">
    <property type="component" value="Unassembled WGS sequence"/>
</dbReference>
<comment type="caution">
    <text evidence="1">The sequence shown here is derived from an EMBL/GenBank/DDBJ whole genome shotgun (WGS) entry which is preliminary data.</text>
</comment>
<dbReference type="AlphaFoldDB" id="A0AA42KVQ7"/>
<sequence>MRLISFETDGRPSYGLVRNTLIHEVLIATEN</sequence>
<reference evidence="1" key="1">
    <citation type="submission" date="2022-09" db="EMBL/GenBank/DDBJ databases">
        <title>Intensive care unit water sources are persistently colonized with multi-drug resistant bacteria and are the site of extensive horizontal gene transfer of antibiotic resistance genes.</title>
        <authorList>
            <person name="Diorio-Toth L."/>
        </authorList>
    </citation>
    <scope>NUCLEOTIDE SEQUENCE</scope>
    <source>
        <strain evidence="1">GD04153</strain>
    </source>
</reference>
<evidence type="ECO:0000313" key="1">
    <source>
        <dbReference type="EMBL" id="MDH0126862.1"/>
    </source>
</evidence>
<name>A0AA42KVQ7_9HYPH</name>